<evidence type="ECO:0000259" key="1">
    <source>
        <dbReference type="Pfam" id="PF13488"/>
    </source>
</evidence>
<dbReference type="Pfam" id="PF13488">
    <property type="entry name" value="Gly-zipper_Omp"/>
    <property type="match status" value="1"/>
</dbReference>
<feature type="domain" description="Glycine zipper" evidence="1">
    <location>
        <begin position="33"/>
        <end position="73"/>
    </location>
</feature>
<reference evidence="2 3" key="1">
    <citation type="submission" date="2019-03" db="EMBL/GenBank/DDBJ databases">
        <title>Roseomonas sp. a novel Roseomonas species isolated from Sea whip Gorgonian.</title>
        <authorList>
            <person name="Li F."/>
            <person name="Pan X."/>
            <person name="Huang S."/>
            <person name="Li Z."/>
            <person name="Meng B."/>
        </authorList>
    </citation>
    <scope>NUCLEOTIDE SEQUENCE [LARGE SCALE GENOMIC DNA]</scope>
    <source>
        <strain evidence="2 3">M0104</strain>
    </source>
</reference>
<dbReference type="InterPro" id="IPR039567">
    <property type="entry name" value="Gly-zipper"/>
</dbReference>
<comment type="caution">
    <text evidence="2">The sequence shown here is derived from an EMBL/GenBank/DDBJ whole genome shotgun (WGS) entry which is preliminary data.</text>
</comment>
<proteinExistence type="predicted"/>
<keyword evidence="3" id="KW-1185">Reference proteome</keyword>
<accession>A0A845BBP1</accession>
<dbReference type="EMBL" id="SNVJ01000006">
    <property type="protein sequence ID" value="MXP63560.1"/>
    <property type="molecule type" value="Genomic_DNA"/>
</dbReference>
<name>A0A845BBP1_9PROT</name>
<organism evidence="2 3">
    <name type="scientific">Teichococcus coralli</name>
    <dbReference type="NCBI Taxonomy" id="2545983"/>
    <lineage>
        <taxon>Bacteria</taxon>
        <taxon>Pseudomonadati</taxon>
        <taxon>Pseudomonadota</taxon>
        <taxon>Alphaproteobacteria</taxon>
        <taxon>Acetobacterales</taxon>
        <taxon>Roseomonadaceae</taxon>
        <taxon>Roseomonas</taxon>
    </lineage>
</organism>
<dbReference type="Proteomes" id="UP000460715">
    <property type="component" value="Unassembled WGS sequence"/>
</dbReference>
<sequence>MELFGAGRRIALVVLLGLAACAPQTETGRTTTTGAGLGALSGAVVGSFSGNAGWGALAGAGVGAAGGYAVGRSREARRDAYWHGYNDAYRR</sequence>
<evidence type="ECO:0000313" key="2">
    <source>
        <dbReference type="EMBL" id="MXP63560.1"/>
    </source>
</evidence>
<dbReference type="RefSeq" id="WP_160936680.1">
    <property type="nucleotide sequence ID" value="NZ_SNVJ01000006.1"/>
</dbReference>
<protein>
    <recommendedName>
        <fullName evidence="1">Glycine zipper domain-containing protein</fullName>
    </recommendedName>
</protein>
<evidence type="ECO:0000313" key="3">
    <source>
        <dbReference type="Proteomes" id="UP000460715"/>
    </source>
</evidence>
<gene>
    <name evidence="2" type="ORF">E0493_09380</name>
</gene>
<dbReference type="AlphaFoldDB" id="A0A845BBP1"/>